<evidence type="ECO:0000313" key="1">
    <source>
        <dbReference type="EMBL" id="SVE52968.1"/>
    </source>
</evidence>
<proteinExistence type="predicted"/>
<gene>
    <name evidence="1" type="ORF">METZ01_LOCUS505822</name>
</gene>
<reference evidence="1" key="1">
    <citation type="submission" date="2018-05" db="EMBL/GenBank/DDBJ databases">
        <authorList>
            <person name="Lanie J.A."/>
            <person name="Ng W.-L."/>
            <person name="Kazmierczak K.M."/>
            <person name="Andrzejewski T.M."/>
            <person name="Davidsen T.M."/>
            <person name="Wayne K.J."/>
            <person name="Tettelin H."/>
            <person name="Glass J.I."/>
            <person name="Rusch D."/>
            <person name="Podicherti R."/>
            <person name="Tsui H.-C.T."/>
            <person name="Winkler M.E."/>
        </authorList>
    </citation>
    <scope>NUCLEOTIDE SEQUENCE</scope>
</reference>
<organism evidence="1">
    <name type="scientific">marine metagenome</name>
    <dbReference type="NCBI Taxonomy" id="408172"/>
    <lineage>
        <taxon>unclassified sequences</taxon>
        <taxon>metagenomes</taxon>
        <taxon>ecological metagenomes</taxon>
    </lineage>
</organism>
<feature type="non-terminal residue" evidence="1">
    <location>
        <position position="50"/>
    </location>
</feature>
<sequence>MLQGKQLLPYAMRWICTGLLWMFALPLLATEVRVIDAKTYYLGTPGFPEW</sequence>
<dbReference type="AlphaFoldDB" id="A0A383EA31"/>
<name>A0A383EA31_9ZZZZ</name>
<accession>A0A383EA31</accession>
<protein>
    <submittedName>
        <fullName evidence="1">Uncharacterized protein</fullName>
    </submittedName>
</protein>
<dbReference type="EMBL" id="UINC01223675">
    <property type="protein sequence ID" value="SVE52968.1"/>
    <property type="molecule type" value="Genomic_DNA"/>
</dbReference>